<reference evidence="8 9" key="1">
    <citation type="journal article" date="2010" name="J. Bacteriol.">
        <title>Genome sequence of Lentisphaera araneosa HTCC2155T, the type species of the order Lentisphaerales in the phylum Lentisphaerae.</title>
        <authorList>
            <person name="Thrash J.C."/>
            <person name="Cho J.C."/>
            <person name="Vergin K.L."/>
            <person name="Morris R.M."/>
            <person name="Giovannoni S.J."/>
        </authorList>
    </citation>
    <scope>NUCLEOTIDE SEQUENCE [LARGE SCALE GENOMIC DNA]</scope>
    <source>
        <strain evidence="8 9">HTCC2155</strain>
    </source>
</reference>
<feature type="region of interest" description="Disordered" evidence="5">
    <location>
        <begin position="26"/>
        <end position="68"/>
    </location>
</feature>
<evidence type="ECO:0000256" key="6">
    <source>
        <dbReference type="SAM" id="SignalP"/>
    </source>
</evidence>
<dbReference type="Gene3D" id="3.30.1330.60">
    <property type="entry name" value="OmpA-like domain"/>
    <property type="match status" value="1"/>
</dbReference>
<sequence>MKFKTLQICTFLAVISLMTACQSTEDGTSGSGDLANSPNTQEADPSSKVFSPEDQSPELNPSTSISDGLFSKGGKNPFDLDGEKIHHNFSPVYFGFNSASIDKSNLRPLKILAKYIADNKDFHLVISGHTDEKGSEQYNRILSEKRALAVREKLISFYDIKNKIHTIGMGEEQPASLGDSIKDHAKNRRAQFEIIAVSK</sequence>
<accession>A6DMH3</accession>
<dbReference type="InterPro" id="IPR050330">
    <property type="entry name" value="Bact_OuterMem_StrucFunc"/>
</dbReference>
<dbReference type="Proteomes" id="UP000004947">
    <property type="component" value="Unassembled WGS sequence"/>
</dbReference>
<dbReference type="AlphaFoldDB" id="A6DMH3"/>
<dbReference type="PRINTS" id="PR01021">
    <property type="entry name" value="OMPADOMAIN"/>
</dbReference>
<evidence type="ECO:0000313" key="9">
    <source>
        <dbReference type="Proteomes" id="UP000004947"/>
    </source>
</evidence>
<evidence type="ECO:0000256" key="4">
    <source>
        <dbReference type="PROSITE-ProRule" id="PRU00473"/>
    </source>
</evidence>
<evidence type="ECO:0000313" key="8">
    <source>
        <dbReference type="EMBL" id="EDM27163.1"/>
    </source>
</evidence>
<feature type="chain" id="PRO_5002694145" evidence="6">
    <location>
        <begin position="21"/>
        <end position="199"/>
    </location>
</feature>
<evidence type="ECO:0000256" key="5">
    <source>
        <dbReference type="SAM" id="MobiDB-lite"/>
    </source>
</evidence>
<keyword evidence="3" id="KW-0998">Cell outer membrane</keyword>
<evidence type="ECO:0000259" key="7">
    <source>
        <dbReference type="PROSITE" id="PS51123"/>
    </source>
</evidence>
<dbReference type="InterPro" id="IPR006665">
    <property type="entry name" value="OmpA-like"/>
</dbReference>
<keyword evidence="2 4" id="KW-0472">Membrane</keyword>
<proteinExistence type="predicted"/>
<dbReference type="SUPFAM" id="SSF103088">
    <property type="entry name" value="OmpA-like"/>
    <property type="match status" value="1"/>
</dbReference>
<feature type="signal peptide" evidence="6">
    <location>
        <begin position="1"/>
        <end position="20"/>
    </location>
</feature>
<dbReference type="PROSITE" id="PS51123">
    <property type="entry name" value="OMPA_2"/>
    <property type="match status" value="1"/>
</dbReference>
<dbReference type="eggNOG" id="COG2885">
    <property type="taxonomic scope" value="Bacteria"/>
</dbReference>
<dbReference type="OrthoDB" id="9809164at2"/>
<protein>
    <submittedName>
        <fullName evidence="8">OmpA/MotB</fullName>
    </submittedName>
</protein>
<evidence type="ECO:0000256" key="1">
    <source>
        <dbReference type="ARBA" id="ARBA00004442"/>
    </source>
</evidence>
<dbReference type="CDD" id="cd07185">
    <property type="entry name" value="OmpA_C-like"/>
    <property type="match status" value="1"/>
</dbReference>
<evidence type="ECO:0000256" key="2">
    <source>
        <dbReference type="ARBA" id="ARBA00023136"/>
    </source>
</evidence>
<dbReference type="EMBL" id="ABCK01000011">
    <property type="protein sequence ID" value="EDM27163.1"/>
    <property type="molecule type" value="Genomic_DNA"/>
</dbReference>
<dbReference type="InterPro" id="IPR006664">
    <property type="entry name" value="OMP_bac"/>
</dbReference>
<dbReference type="PROSITE" id="PS51257">
    <property type="entry name" value="PROKAR_LIPOPROTEIN"/>
    <property type="match status" value="1"/>
</dbReference>
<organism evidence="8 9">
    <name type="scientific">Lentisphaera araneosa HTCC2155</name>
    <dbReference type="NCBI Taxonomy" id="313628"/>
    <lineage>
        <taxon>Bacteria</taxon>
        <taxon>Pseudomonadati</taxon>
        <taxon>Lentisphaerota</taxon>
        <taxon>Lentisphaeria</taxon>
        <taxon>Lentisphaerales</taxon>
        <taxon>Lentisphaeraceae</taxon>
        <taxon>Lentisphaera</taxon>
    </lineage>
</organism>
<keyword evidence="6" id="KW-0732">Signal</keyword>
<dbReference type="STRING" id="313628.LNTAR_15877"/>
<keyword evidence="9" id="KW-1185">Reference proteome</keyword>
<dbReference type="Pfam" id="PF00691">
    <property type="entry name" value="OmpA"/>
    <property type="match status" value="1"/>
</dbReference>
<dbReference type="PANTHER" id="PTHR30329">
    <property type="entry name" value="STATOR ELEMENT OF FLAGELLAR MOTOR COMPLEX"/>
    <property type="match status" value="1"/>
</dbReference>
<comment type="subcellular location">
    <subcellularLocation>
        <location evidence="1">Cell outer membrane</location>
    </subcellularLocation>
</comment>
<gene>
    <name evidence="8" type="ORF">LNTAR_15877</name>
</gene>
<feature type="compositionally biased region" description="Polar residues" evidence="5">
    <location>
        <begin position="34"/>
        <end position="44"/>
    </location>
</feature>
<name>A6DMH3_9BACT</name>
<comment type="caution">
    <text evidence="8">The sequence shown here is derived from an EMBL/GenBank/DDBJ whole genome shotgun (WGS) entry which is preliminary data.</text>
</comment>
<dbReference type="PANTHER" id="PTHR30329:SF21">
    <property type="entry name" value="LIPOPROTEIN YIAD-RELATED"/>
    <property type="match status" value="1"/>
</dbReference>
<dbReference type="GO" id="GO:0009279">
    <property type="term" value="C:cell outer membrane"/>
    <property type="evidence" value="ECO:0007669"/>
    <property type="project" value="UniProtKB-SubCell"/>
</dbReference>
<evidence type="ECO:0000256" key="3">
    <source>
        <dbReference type="ARBA" id="ARBA00023237"/>
    </source>
</evidence>
<feature type="domain" description="OmpA-like" evidence="7">
    <location>
        <begin position="81"/>
        <end position="198"/>
    </location>
</feature>
<feature type="compositionally biased region" description="Polar residues" evidence="5">
    <location>
        <begin position="53"/>
        <end position="66"/>
    </location>
</feature>
<dbReference type="RefSeq" id="WP_007279071.1">
    <property type="nucleotide sequence ID" value="NZ_ABCK01000011.1"/>
</dbReference>
<dbReference type="InterPro" id="IPR036737">
    <property type="entry name" value="OmpA-like_sf"/>
</dbReference>